<proteinExistence type="predicted"/>
<accession>A0A226D0Z8</accession>
<feature type="transmembrane region" description="Helical" evidence="1">
    <location>
        <begin position="42"/>
        <end position="69"/>
    </location>
</feature>
<dbReference type="Proteomes" id="UP000198287">
    <property type="component" value="Unassembled WGS sequence"/>
</dbReference>
<evidence type="ECO:0000256" key="1">
    <source>
        <dbReference type="SAM" id="Phobius"/>
    </source>
</evidence>
<keyword evidence="1" id="KW-1133">Transmembrane helix</keyword>
<dbReference type="Gene3D" id="3.90.1720.10">
    <property type="entry name" value="endopeptidase domain like (from Nostoc punctiforme)"/>
    <property type="match status" value="1"/>
</dbReference>
<name>A0A226D0Z8_FOLCA</name>
<evidence type="ECO:0000313" key="3">
    <source>
        <dbReference type="Proteomes" id="UP000198287"/>
    </source>
</evidence>
<sequence>MSDTLEKSIEILEANYIPYLHEILEATVNLFEKAKKHRDKCLISNTVGTVSSSIGGCIGFGALLAGIFFTGGVAAIPILAGVGIALGAAGSITSLGTVAVSRSLERSDKNVVELLLDDFKTRRIQVLNILLQFLDEYDDYVKLFPNILNFTNQNLANLGLWKDEKVTMDEIRHGDHILRPIALVPLAFHHGICIQRGAGSPLEVVDYGPHGVRIRPMNKFLKNSDSIKKRNYNGLELTMLETFSLMAKELSPDVQTEWSSDAYNVASHNCEHFASFLKQGRTRSRQIHAVARGGVGATMVAKVGQCTAGIVSLVGKVGANSANIALKPALITQRAETKPSVTREDSAED</sequence>
<evidence type="ECO:0000313" key="2">
    <source>
        <dbReference type="EMBL" id="OXA39262.1"/>
    </source>
</evidence>
<feature type="transmembrane region" description="Helical" evidence="1">
    <location>
        <begin position="75"/>
        <end position="100"/>
    </location>
</feature>
<keyword evidence="1" id="KW-0472">Membrane</keyword>
<organism evidence="2 3">
    <name type="scientific">Folsomia candida</name>
    <name type="common">Springtail</name>
    <dbReference type="NCBI Taxonomy" id="158441"/>
    <lineage>
        <taxon>Eukaryota</taxon>
        <taxon>Metazoa</taxon>
        <taxon>Ecdysozoa</taxon>
        <taxon>Arthropoda</taxon>
        <taxon>Hexapoda</taxon>
        <taxon>Collembola</taxon>
        <taxon>Entomobryomorpha</taxon>
        <taxon>Isotomoidea</taxon>
        <taxon>Isotomidae</taxon>
        <taxon>Proisotominae</taxon>
        <taxon>Folsomia</taxon>
    </lineage>
</organism>
<keyword evidence="1" id="KW-0812">Transmembrane</keyword>
<comment type="caution">
    <text evidence="2">The sequence shown here is derived from an EMBL/GenBank/DDBJ whole genome shotgun (WGS) entry which is preliminary data.</text>
</comment>
<dbReference type="EMBL" id="LNIX01000039">
    <property type="protein sequence ID" value="OXA39262.1"/>
    <property type="molecule type" value="Genomic_DNA"/>
</dbReference>
<dbReference type="AlphaFoldDB" id="A0A226D0Z8"/>
<keyword evidence="3" id="KW-1185">Reference proteome</keyword>
<protein>
    <submittedName>
        <fullName evidence="2">HRAS-like suppressor 3</fullName>
    </submittedName>
</protein>
<gene>
    <name evidence="2" type="ORF">Fcan01_25859</name>
</gene>
<reference evidence="2 3" key="1">
    <citation type="submission" date="2015-12" db="EMBL/GenBank/DDBJ databases">
        <title>The genome of Folsomia candida.</title>
        <authorList>
            <person name="Faddeeva A."/>
            <person name="Derks M.F."/>
            <person name="Anvar Y."/>
            <person name="Smit S."/>
            <person name="Van Straalen N."/>
            <person name="Roelofs D."/>
        </authorList>
    </citation>
    <scope>NUCLEOTIDE SEQUENCE [LARGE SCALE GENOMIC DNA]</scope>
    <source>
        <strain evidence="2 3">VU population</strain>
        <tissue evidence="2">Whole body</tissue>
    </source>
</reference>